<dbReference type="Pfam" id="PF03795">
    <property type="entry name" value="YCII"/>
    <property type="match status" value="1"/>
</dbReference>
<dbReference type="Proteomes" id="UP000325105">
    <property type="component" value="Unassembled WGS sequence"/>
</dbReference>
<dbReference type="InterPro" id="IPR005545">
    <property type="entry name" value="YCII"/>
</dbReference>
<dbReference type="Gene3D" id="3.30.70.1060">
    <property type="entry name" value="Dimeric alpha+beta barrel"/>
    <property type="match status" value="1"/>
</dbReference>
<comment type="similarity">
    <text evidence="1">Belongs to the YciI family.</text>
</comment>
<comment type="caution">
    <text evidence="3">The sequence shown here is derived from an EMBL/GenBank/DDBJ whole genome shotgun (WGS) entry which is preliminary data.</text>
</comment>
<dbReference type="InterPro" id="IPR011008">
    <property type="entry name" value="Dimeric_a/b-barrel"/>
</dbReference>
<evidence type="ECO:0000259" key="2">
    <source>
        <dbReference type="Pfam" id="PF03795"/>
    </source>
</evidence>
<protein>
    <recommendedName>
        <fullName evidence="2">YCII-related domain-containing protein</fullName>
    </recommendedName>
</protein>
<dbReference type="OrthoDB" id="7782105at2"/>
<organism evidence="3 4">
    <name type="scientific">Sphingobacterium allocomposti</name>
    <dbReference type="NCBI Taxonomy" id="415956"/>
    <lineage>
        <taxon>Bacteria</taxon>
        <taxon>Pseudomonadati</taxon>
        <taxon>Bacteroidota</taxon>
        <taxon>Sphingobacteriia</taxon>
        <taxon>Sphingobacteriales</taxon>
        <taxon>Sphingobacteriaceae</taxon>
        <taxon>Sphingobacterium</taxon>
    </lineage>
</organism>
<name>A0A5S5DAZ5_9SPHI</name>
<evidence type="ECO:0000256" key="1">
    <source>
        <dbReference type="ARBA" id="ARBA00007689"/>
    </source>
</evidence>
<keyword evidence="4" id="KW-1185">Reference proteome</keyword>
<gene>
    <name evidence="3" type="ORF">BC792_11836</name>
</gene>
<feature type="domain" description="YCII-related" evidence="2">
    <location>
        <begin position="17"/>
        <end position="104"/>
    </location>
</feature>
<dbReference type="SUPFAM" id="SSF54909">
    <property type="entry name" value="Dimeric alpha+beta barrel"/>
    <property type="match status" value="1"/>
</dbReference>
<dbReference type="AlphaFoldDB" id="A0A5S5DAZ5"/>
<sequence>MKEFLMLIREGADYGTLSQEELNADIEKHIAWVEQLVQRGHFKDGNPLSAEGVSIRGEQVSDGPFIESKECISGYYFLLASSIEEAIALAKGCPDLDRGASLEIREIAVVEGFHD</sequence>
<evidence type="ECO:0000313" key="3">
    <source>
        <dbReference type="EMBL" id="TYP91789.1"/>
    </source>
</evidence>
<evidence type="ECO:0000313" key="4">
    <source>
        <dbReference type="Proteomes" id="UP000325105"/>
    </source>
</evidence>
<proteinExistence type="inferred from homology"/>
<dbReference type="RefSeq" id="WP_148909446.1">
    <property type="nucleotide sequence ID" value="NZ_VNHX01000018.1"/>
</dbReference>
<dbReference type="PANTHER" id="PTHR35174:SF3">
    <property type="entry name" value="BLL7171 PROTEIN"/>
    <property type="match status" value="1"/>
</dbReference>
<dbReference type="EMBL" id="VNHX01000018">
    <property type="protein sequence ID" value="TYP91789.1"/>
    <property type="molecule type" value="Genomic_DNA"/>
</dbReference>
<accession>A0A5S5DAZ5</accession>
<dbReference type="PANTHER" id="PTHR35174">
    <property type="entry name" value="BLL7171 PROTEIN-RELATED"/>
    <property type="match status" value="1"/>
</dbReference>
<reference evidence="3 4" key="1">
    <citation type="submission" date="2019-07" db="EMBL/GenBank/DDBJ databases">
        <title>Genomic Encyclopedia of Archaeal and Bacterial Type Strains, Phase II (KMG-II): from individual species to whole genera.</title>
        <authorList>
            <person name="Goeker M."/>
        </authorList>
    </citation>
    <scope>NUCLEOTIDE SEQUENCE [LARGE SCALE GENOMIC DNA]</scope>
    <source>
        <strain evidence="3 4">DSM 18850</strain>
    </source>
</reference>